<evidence type="ECO:0008006" key="3">
    <source>
        <dbReference type="Google" id="ProtNLM"/>
    </source>
</evidence>
<dbReference type="PROSITE" id="PS51257">
    <property type="entry name" value="PROKAR_LIPOPROTEIN"/>
    <property type="match status" value="1"/>
</dbReference>
<name>A0ABT3IVG4_9BACT</name>
<gene>
    <name evidence="1" type="ORF">OL497_29060</name>
</gene>
<accession>A0ABT3IVG4</accession>
<dbReference type="RefSeq" id="WP_264734783.1">
    <property type="nucleotide sequence ID" value="NZ_JAPDNR010000001.1"/>
</dbReference>
<evidence type="ECO:0000313" key="2">
    <source>
        <dbReference type="Proteomes" id="UP001207742"/>
    </source>
</evidence>
<sequence>MKRFLLLTVPVWVLTACRQPVTPTKERPVQIDTMQLVAPPAQSAVKVSSNEVTVVSHDSTTYIRFADCYFSLDWIRPDELRNNFELHPDTLYFQLEHLHSIEGQMLAVTTGEAEKIKVLQSYETSVVVDDQVIQNWQHYRSDWEPLTAEANNFFICKTYSAEEKSRFPSFSISTLQHFVKQHYPAAVYNRIVNMTHFPQPHCKVAINRYYMQLFSPQGNATNKINKLLVIDVSFKG</sequence>
<proteinExistence type="predicted"/>
<dbReference type="Proteomes" id="UP001207742">
    <property type="component" value="Unassembled WGS sequence"/>
</dbReference>
<protein>
    <recommendedName>
        <fullName evidence="3">DUF4377 domain-containing protein</fullName>
    </recommendedName>
</protein>
<organism evidence="1 2">
    <name type="scientific">Chitinophaga nivalis</name>
    <dbReference type="NCBI Taxonomy" id="2991709"/>
    <lineage>
        <taxon>Bacteria</taxon>
        <taxon>Pseudomonadati</taxon>
        <taxon>Bacteroidota</taxon>
        <taxon>Chitinophagia</taxon>
        <taxon>Chitinophagales</taxon>
        <taxon>Chitinophagaceae</taxon>
        <taxon>Chitinophaga</taxon>
    </lineage>
</organism>
<comment type="caution">
    <text evidence="1">The sequence shown here is derived from an EMBL/GenBank/DDBJ whole genome shotgun (WGS) entry which is preliminary data.</text>
</comment>
<reference evidence="1 2" key="1">
    <citation type="submission" date="2022-10" db="EMBL/GenBank/DDBJ databases">
        <title>Chitinophaga nivalis PC15 sp. nov., isolated from Pyeongchang county, South Korea.</title>
        <authorList>
            <person name="Trinh H.N."/>
        </authorList>
    </citation>
    <scope>NUCLEOTIDE SEQUENCE [LARGE SCALE GENOMIC DNA]</scope>
    <source>
        <strain evidence="1 2">PC14</strain>
    </source>
</reference>
<keyword evidence="2" id="KW-1185">Reference proteome</keyword>
<dbReference type="EMBL" id="JAPDNS010000002">
    <property type="protein sequence ID" value="MCW3487977.1"/>
    <property type="molecule type" value="Genomic_DNA"/>
</dbReference>
<evidence type="ECO:0000313" key="1">
    <source>
        <dbReference type="EMBL" id="MCW3487977.1"/>
    </source>
</evidence>